<evidence type="ECO:0000313" key="3">
    <source>
        <dbReference type="Proteomes" id="UP001314170"/>
    </source>
</evidence>
<reference evidence="2 3" key="1">
    <citation type="submission" date="2024-01" db="EMBL/GenBank/DDBJ databases">
        <authorList>
            <person name="Waweru B."/>
        </authorList>
    </citation>
    <scope>NUCLEOTIDE SEQUENCE [LARGE SCALE GENOMIC DNA]</scope>
</reference>
<dbReference type="GO" id="GO:0062064">
    <property type="term" value="F:box C/D methylation guide snoRNP complex binding"/>
    <property type="evidence" value="ECO:0007669"/>
    <property type="project" value="TreeGrafter"/>
</dbReference>
<dbReference type="PANTHER" id="PTHR28674:SF1">
    <property type="entry name" value="NOP PROTEIN CHAPERONE 1"/>
    <property type="match status" value="1"/>
</dbReference>
<dbReference type="Proteomes" id="UP001314170">
    <property type="component" value="Unassembled WGS sequence"/>
</dbReference>
<dbReference type="PANTHER" id="PTHR28674">
    <property type="entry name" value="SIMILAR TO DNA SEGMENT, CHR 10, WAYNE STATE UNIVERSITY 102,-EXPRESSED"/>
    <property type="match status" value="1"/>
</dbReference>
<proteinExistence type="predicted"/>
<evidence type="ECO:0000256" key="1">
    <source>
        <dbReference type="SAM" id="MobiDB-lite"/>
    </source>
</evidence>
<dbReference type="GO" id="GO:0000492">
    <property type="term" value="P:box C/D snoRNP assembly"/>
    <property type="evidence" value="ECO:0007669"/>
    <property type="project" value="InterPro"/>
</dbReference>
<dbReference type="AlphaFoldDB" id="A0AAV1SH12"/>
<feature type="compositionally biased region" description="Basic and acidic residues" evidence="1">
    <location>
        <begin position="196"/>
        <end position="208"/>
    </location>
</feature>
<feature type="region of interest" description="Disordered" evidence="1">
    <location>
        <begin position="1"/>
        <end position="66"/>
    </location>
</feature>
<feature type="compositionally biased region" description="Polar residues" evidence="1">
    <location>
        <begin position="181"/>
        <end position="195"/>
    </location>
</feature>
<feature type="region of interest" description="Disordered" evidence="1">
    <location>
        <begin position="134"/>
        <end position="214"/>
    </location>
</feature>
<evidence type="ECO:0000313" key="2">
    <source>
        <dbReference type="EMBL" id="CAK7349553.1"/>
    </source>
</evidence>
<accession>A0AAV1SH12</accession>
<protein>
    <submittedName>
        <fullName evidence="2">Uncharacterized protein</fullName>
    </submittedName>
</protein>
<feature type="compositionally biased region" description="Acidic residues" evidence="1">
    <location>
        <begin position="153"/>
        <end position="180"/>
    </location>
</feature>
<feature type="compositionally biased region" description="Basic and acidic residues" evidence="1">
    <location>
        <begin position="1"/>
        <end position="34"/>
    </location>
</feature>
<name>A0AAV1SH12_9ROSI</name>
<dbReference type="Pfam" id="PF15370">
    <property type="entry name" value="NOPCHAP1"/>
    <property type="match status" value="1"/>
</dbReference>
<dbReference type="EMBL" id="CAWUPB010001176">
    <property type="protein sequence ID" value="CAK7349553.1"/>
    <property type="molecule type" value="Genomic_DNA"/>
</dbReference>
<sequence>MIGQGMDKRELEKEEEKSEVWEQLQEDREQEKKSKVALAQKLFKQKGKLPNAGPKKPPADGKPLTAIVPRSQGKVRDFIGVISEANKRLQEDAKDNSEKYDIEALTGNESEVVEMDLMLGVADLHTPEAVAAAESAIGGGQPLISLDASSSESESEDTSEESESDDESSEDTESDSEDNGNDNNKTCKSGSNDSTEGLKLETLGRGKDTANTAC</sequence>
<dbReference type="InterPro" id="IPR027921">
    <property type="entry name" value="NOPCHAP1"/>
</dbReference>
<comment type="caution">
    <text evidence="2">The sequence shown here is derived from an EMBL/GenBank/DDBJ whole genome shotgun (WGS) entry which is preliminary data.</text>
</comment>
<gene>
    <name evidence="2" type="ORF">DCAF_LOCUS22273</name>
</gene>
<organism evidence="2 3">
    <name type="scientific">Dovyalis caffra</name>
    <dbReference type="NCBI Taxonomy" id="77055"/>
    <lineage>
        <taxon>Eukaryota</taxon>
        <taxon>Viridiplantae</taxon>
        <taxon>Streptophyta</taxon>
        <taxon>Embryophyta</taxon>
        <taxon>Tracheophyta</taxon>
        <taxon>Spermatophyta</taxon>
        <taxon>Magnoliopsida</taxon>
        <taxon>eudicotyledons</taxon>
        <taxon>Gunneridae</taxon>
        <taxon>Pentapetalae</taxon>
        <taxon>rosids</taxon>
        <taxon>fabids</taxon>
        <taxon>Malpighiales</taxon>
        <taxon>Salicaceae</taxon>
        <taxon>Flacourtieae</taxon>
        <taxon>Dovyalis</taxon>
    </lineage>
</organism>
<keyword evidence="3" id="KW-1185">Reference proteome</keyword>